<dbReference type="GO" id="GO:0005886">
    <property type="term" value="C:plasma membrane"/>
    <property type="evidence" value="ECO:0007669"/>
    <property type="project" value="UniProtKB-SubCell"/>
</dbReference>
<keyword evidence="5 6" id="KW-0472">Membrane</keyword>
<evidence type="ECO:0000256" key="3">
    <source>
        <dbReference type="ARBA" id="ARBA00022692"/>
    </source>
</evidence>
<dbReference type="Pfam" id="PF02687">
    <property type="entry name" value="FtsX"/>
    <property type="match status" value="2"/>
</dbReference>
<proteinExistence type="predicted"/>
<protein>
    <submittedName>
        <fullName evidence="9">FtsX-like permease family protein</fullName>
    </submittedName>
</protein>
<feature type="domain" description="ABC3 transporter permease C-terminal" evidence="7">
    <location>
        <begin position="689"/>
        <end position="801"/>
    </location>
</feature>
<dbReference type="PANTHER" id="PTHR30572:SF18">
    <property type="entry name" value="ABC-TYPE MACROLIDE FAMILY EXPORT SYSTEM PERMEASE COMPONENT 2"/>
    <property type="match status" value="1"/>
</dbReference>
<keyword evidence="2" id="KW-1003">Cell membrane</keyword>
<feature type="transmembrane region" description="Helical" evidence="6">
    <location>
        <begin position="296"/>
        <end position="317"/>
    </location>
</feature>
<evidence type="ECO:0000313" key="10">
    <source>
        <dbReference type="Proteomes" id="UP000291981"/>
    </source>
</evidence>
<evidence type="ECO:0000259" key="8">
    <source>
        <dbReference type="Pfam" id="PF12704"/>
    </source>
</evidence>
<evidence type="ECO:0000256" key="5">
    <source>
        <dbReference type="ARBA" id="ARBA00023136"/>
    </source>
</evidence>
<feature type="transmembrane region" description="Helical" evidence="6">
    <location>
        <begin position="20"/>
        <end position="41"/>
    </location>
</feature>
<reference evidence="9 10" key="1">
    <citation type="submission" date="2019-02" db="EMBL/GenBank/DDBJ databases">
        <title>Draft genome sequence of Muricauda sp. 176CP4-71.</title>
        <authorList>
            <person name="Park J.-S."/>
        </authorList>
    </citation>
    <scope>NUCLEOTIDE SEQUENCE [LARGE SCALE GENOMIC DNA]</scope>
    <source>
        <strain evidence="9 10">176CP4-71</strain>
    </source>
</reference>
<feature type="transmembrane region" description="Helical" evidence="6">
    <location>
        <begin position="346"/>
        <end position="372"/>
    </location>
</feature>
<feature type="domain" description="MacB-like periplasmic core" evidence="8">
    <location>
        <begin position="445"/>
        <end position="613"/>
    </location>
</feature>
<dbReference type="InterPro" id="IPR003838">
    <property type="entry name" value="ABC3_permease_C"/>
</dbReference>
<evidence type="ECO:0000256" key="2">
    <source>
        <dbReference type="ARBA" id="ARBA00022475"/>
    </source>
</evidence>
<dbReference type="PANTHER" id="PTHR30572">
    <property type="entry name" value="MEMBRANE COMPONENT OF TRANSPORTER-RELATED"/>
    <property type="match status" value="1"/>
</dbReference>
<evidence type="ECO:0000313" key="9">
    <source>
        <dbReference type="EMBL" id="TAI47656.1"/>
    </source>
</evidence>
<feature type="domain" description="MacB-like periplasmic core" evidence="8">
    <location>
        <begin position="21"/>
        <end position="237"/>
    </location>
</feature>
<feature type="transmembrane region" description="Helical" evidence="6">
    <location>
        <begin position="392"/>
        <end position="416"/>
    </location>
</feature>
<feature type="domain" description="ABC3 transporter permease C-terminal" evidence="7">
    <location>
        <begin position="301"/>
        <end position="416"/>
    </location>
</feature>
<feature type="transmembrane region" description="Helical" evidence="6">
    <location>
        <begin position="737"/>
        <end position="757"/>
    </location>
</feature>
<gene>
    <name evidence="9" type="ORF">EW142_13410</name>
</gene>
<feature type="transmembrane region" description="Helical" evidence="6">
    <location>
        <begin position="684"/>
        <end position="709"/>
    </location>
</feature>
<evidence type="ECO:0000259" key="7">
    <source>
        <dbReference type="Pfam" id="PF02687"/>
    </source>
</evidence>
<evidence type="ECO:0000256" key="4">
    <source>
        <dbReference type="ARBA" id="ARBA00022989"/>
    </source>
</evidence>
<evidence type="ECO:0000256" key="6">
    <source>
        <dbReference type="SAM" id="Phobius"/>
    </source>
</evidence>
<feature type="transmembrane region" description="Helical" evidence="6">
    <location>
        <begin position="769"/>
        <end position="789"/>
    </location>
</feature>
<keyword evidence="4 6" id="KW-1133">Transmembrane helix</keyword>
<dbReference type="Pfam" id="PF12704">
    <property type="entry name" value="MacB_PCD"/>
    <property type="match status" value="2"/>
</dbReference>
<accession>A0A4Q8QHL5</accession>
<dbReference type="OrthoDB" id="8740261at2"/>
<comment type="caution">
    <text evidence="9">The sequence shown here is derived from an EMBL/GenBank/DDBJ whole genome shotgun (WGS) entry which is preliminary data.</text>
</comment>
<name>A0A4Q8QHL5_9FLAO</name>
<keyword evidence="3 6" id="KW-0812">Transmembrane</keyword>
<organism evidence="9 10">
    <name type="scientific">Flagellimonas allohymeniacidonis</name>
    <dbReference type="NCBI Taxonomy" id="2517819"/>
    <lineage>
        <taxon>Bacteria</taxon>
        <taxon>Pseudomonadati</taxon>
        <taxon>Bacteroidota</taxon>
        <taxon>Flavobacteriia</taxon>
        <taxon>Flavobacteriales</taxon>
        <taxon>Flavobacteriaceae</taxon>
        <taxon>Flagellimonas</taxon>
    </lineage>
</organism>
<keyword evidence="10" id="KW-1185">Reference proteome</keyword>
<dbReference type="EMBL" id="SGIU01000002">
    <property type="protein sequence ID" value="TAI47656.1"/>
    <property type="molecule type" value="Genomic_DNA"/>
</dbReference>
<dbReference type="GO" id="GO:0022857">
    <property type="term" value="F:transmembrane transporter activity"/>
    <property type="evidence" value="ECO:0007669"/>
    <property type="project" value="TreeGrafter"/>
</dbReference>
<dbReference type="Proteomes" id="UP000291981">
    <property type="component" value="Unassembled WGS sequence"/>
</dbReference>
<sequence>MVINFFKIAWRNLLKSKSLFLINTLGLTLGIASTLLIALFVSDELGYDQFNEKADRIVRVVIKGQMGGEIIKEAVSQAPVAPVLVDEFPEVEEGTRLRRMGYPLVVHNNDGHRENRFSYVDPNFFQIFSFPFIKGDPKTALTRPNTVVITEEQAHKFFGNANPIGKELELKEWEKSFTVTGVVQNIPQNSHLRFDMFASMLGWEHASANSWLESHYHSYLVLNQAANRTALEQKLEPLLNKYMGPQMKDAMGMSFEEFQEKGNALGMFLQPLTDIHLHSDFAELTNLAPGGNIKTVYSLGAIAIFILLVACINFMTLSTAAASRRSKEIGVKKVLGSQRNQLIKQFLVESFIMVLTGTLFAILLSLLALPLFNELTGKQLHVSQLINIQNTVFLVLFVFALSLIAGVYPAFVLSSFKPISALRNRSGNMGKTKNVRSALVVFQFSVAVSLIIATIVVKQQISFVLNKDVGYQKDNILVLKDTWKLGASEQAFKEELLKDPRVASISSSGFVPAGPTSDNITSIYPEDRSDELRRTVVYQVDEAYIPTMGMELVLGRNFSKDYNAEGTNLIINESSAKVLGFGSDAIDKTVTMSLDNNGTTRKYRIVGVVKDFHYSSLYQPVEPLIMVYEPNPGLLVRADAKDIGGLITSAETLWVKFKISEPFTYGLLDELYSEIYVRERKMGWVLQLFTILTIFIGCMGLFALATFSAEQRTKEIGIRKVLGATAAQMMTMLSKNFVKLVVISFAIAFPLGYYFMGLWLQDFAYRIQIQWWVFVLAGFFALGIAFLTISWQSLRVSRRSPVYALKNE</sequence>
<dbReference type="AlphaFoldDB" id="A0A4Q8QHL5"/>
<dbReference type="InterPro" id="IPR050250">
    <property type="entry name" value="Macrolide_Exporter_MacB"/>
</dbReference>
<feature type="transmembrane region" description="Helical" evidence="6">
    <location>
        <begin position="437"/>
        <end position="457"/>
    </location>
</feature>
<comment type="subcellular location">
    <subcellularLocation>
        <location evidence="1">Cell membrane</location>
        <topology evidence="1">Multi-pass membrane protein</topology>
    </subcellularLocation>
</comment>
<evidence type="ECO:0000256" key="1">
    <source>
        <dbReference type="ARBA" id="ARBA00004651"/>
    </source>
</evidence>
<dbReference type="RefSeq" id="WP_130614656.1">
    <property type="nucleotide sequence ID" value="NZ_SGIU01000002.1"/>
</dbReference>
<dbReference type="InterPro" id="IPR025857">
    <property type="entry name" value="MacB_PCD"/>
</dbReference>